<dbReference type="RefSeq" id="XP_056763817.1">
    <property type="nucleotide sequence ID" value="XM_056910991.1"/>
</dbReference>
<keyword evidence="2 6" id="KW-0812">Transmembrane</keyword>
<dbReference type="PANTHER" id="PTHR33048:SF159">
    <property type="entry name" value="MEMBRANE PROTEIN, PUTATIVE (AFU_ORTHOLOGUE AFUA_5G02860)-RELATED"/>
    <property type="match status" value="1"/>
</dbReference>
<evidence type="ECO:0000256" key="3">
    <source>
        <dbReference type="ARBA" id="ARBA00022989"/>
    </source>
</evidence>
<dbReference type="GeneID" id="81601234"/>
<evidence type="ECO:0000256" key="6">
    <source>
        <dbReference type="SAM" id="Phobius"/>
    </source>
</evidence>
<feature type="domain" description="Rhodopsin" evidence="7">
    <location>
        <begin position="42"/>
        <end position="279"/>
    </location>
</feature>
<name>A0AAD6C2C7_9EURO</name>
<dbReference type="PANTHER" id="PTHR33048">
    <property type="entry name" value="PTH11-LIKE INTEGRAL MEMBRANE PROTEIN (AFU_ORTHOLOGUE AFUA_5G11245)"/>
    <property type="match status" value="1"/>
</dbReference>
<feature type="transmembrane region" description="Helical" evidence="6">
    <location>
        <begin position="63"/>
        <end position="82"/>
    </location>
</feature>
<evidence type="ECO:0000313" key="9">
    <source>
        <dbReference type="Proteomes" id="UP001213681"/>
    </source>
</evidence>
<feature type="transmembrane region" description="Helical" evidence="6">
    <location>
        <begin position="23"/>
        <end position="42"/>
    </location>
</feature>
<sequence length="359" mass="40271">MRLPPTFLQRENWDTPIDRSVQTWNYVCQSLCIFGMSAFFGIRLYTRLFIVRGFGKEDWTCSIAWFLGVCYSVIAIIMGYFGGGLHYFDVPVEDHIPFEKTVYVTMVMYGPTAYVTKVCLLWVLTRVFSPVRDVVIFIYIFIGIMLAYYIPVLIVKIRICSPIARFWNANIDGTCLDQKSIILADAVVSVASDFAILILPLILTMHLQMSTKKKIRVAAVLGAGGLAVLASIIRLVLIIVTGQSKDITLAFMRINMLGNAEVSIGVICTCLPALLTFVRHIDHEYQSSRATRTSERRMKVETRNAEPAEDTWMYNTHGNSTIRTTIQGDTNAPEVSGGLPPDSTCITRTVDILTHVETQ</sequence>
<evidence type="ECO:0000256" key="4">
    <source>
        <dbReference type="ARBA" id="ARBA00023136"/>
    </source>
</evidence>
<gene>
    <name evidence="8" type="ORF">N7458_007609</name>
</gene>
<reference evidence="8" key="1">
    <citation type="submission" date="2022-12" db="EMBL/GenBank/DDBJ databases">
        <authorList>
            <person name="Petersen C."/>
        </authorList>
    </citation>
    <scope>NUCLEOTIDE SEQUENCE</scope>
    <source>
        <strain evidence="8">IBT 16125</strain>
    </source>
</reference>
<dbReference type="Pfam" id="PF20684">
    <property type="entry name" value="Fung_rhodopsin"/>
    <property type="match status" value="1"/>
</dbReference>
<keyword evidence="3 6" id="KW-1133">Transmembrane helix</keyword>
<comment type="caution">
    <text evidence="8">The sequence shown here is derived from an EMBL/GenBank/DDBJ whole genome shotgun (WGS) entry which is preliminary data.</text>
</comment>
<comment type="similarity">
    <text evidence="5">Belongs to the SAT4 family.</text>
</comment>
<dbReference type="InterPro" id="IPR049326">
    <property type="entry name" value="Rhodopsin_dom_fungi"/>
</dbReference>
<keyword evidence="9" id="KW-1185">Reference proteome</keyword>
<dbReference type="AlphaFoldDB" id="A0AAD6C2C7"/>
<keyword evidence="4 6" id="KW-0472">Membrane</keyword>
<evidence type="ECO:0000256" key="5">
    <source>
        <dbReference type="ARBA" id="ARBA00038359"/>
    </source>
</evidence>
<accession>A0AAD6C2C7</accession>
<reference evidence="8" key="2">
    <citation type="journal article" date="2023" name="IMA Fungus">
        <title>Comparative genomic study of the Penicillium genus elucidates a diverse pangenome and 15 lateral gene transfer events.</title>
        <authorList>
            <person name="Petersen C."/>
            <person name="Sorensen T."/>
            <person name="Nielsen M.R."/>
            <person name="Sondergaard T.E."/>
            <person name="Sorensen J.L."/>
            <person name="Fitzpatrick D.A."/>
            <person name="Frisvad J.C."/>
            <person name="Nielsen K.L."/>
        </authorList>
    </citation>
    <scope>NUCLEOTIDE SEQUENCE</scope>
    <source>
        <strain evidence="8">IBT 16125</strain>
    </source>
</reference>
<feature type="transmembrane region" description="Helical" evidence="6">
    <location>
        <begin position="260"/>
        <end position="278"/>
    </location>
</feature>
<dbReference type="EMBL" id="JAPVEA010000007">
    <property type="protein sequence ID" value="KAJ5443737.1"/>
    <property type="molecule type" value="Genomic_DNA"/>
</dbReference>
<evidence type="ECO:0000313" key="8">
    <source>
        <dbReference type="EMBL" id="KAJ5443737.1"/>
    </source>
</evidence>
<proteinExistence type="inferred from homology"/>
<protein>
    <recommendedName>
        <fullName evidence="7">Rhodopsin domain-containing protein</fullName>
    </recommendedName>
</protein>
<feature type="transmembrane region" description="Helical" evidence="6">
    <location>
        <begin position="179"/>
        <end position="203"/>
    </location>
</feature>
<feature type="transmembrane region" description="Helical" evidence="6">
    <location>
        <begin position="102"/>
        <end position="124"/>
    </location>
</feature>
<comment type="subcellular location">
    <subcellularLocation>
        <location evidence="1">Membrane</location>
        <topology evidence="1">Multi-pass membrane protein</topology>
    </subcellularLocation>
</comment>
<dbReference type="GO" id="GO:0016020">
    <property type="term" value="C:membrane"/>
    <property type="evidence" value="ECO:0007669"/>
    <property type="project" value="UniProtKB-SubCell"/>
</dbReference>
<dbReference type="InterPro" id="IPR052337">
    <property type="entry name" value="SAT4-like"/>
</dbReference>
<feature type="transmembrane region" description="Helical" evidence="6">
    <location>
        <begin position="136"/>
        <end position="159"/>
    </location>
</feature>
<feature type="transmembrane region" description="Helical" evidence="6">
    <location>
        <begin position="215"/>
        <end position="240"/>
    </location>
</feature>
<dbReference type="Proteomes" id="UP001213681">
    <property type="component" value="Unassembled WGS sequence"/>
</dbReference>
<evidence type="ECO:0000256" key="2">
    <source>
        <dbReference type="ARBA" id="ARBA00022692"/>
    </source>
</evidence>
<evidence type="ECO:0000259" key="7">
    <source>
        <dbReference type="Pfam" id="PF20684"/>
    </source>
</evidence>
<evidence type="ECO:0000256" key="1">
    <source>
        <dbReference type="ARBA" id="ARBA00004141"/>
    </source>
</evidence>
<organism evidence="8 9">
    <name type="scientific">Penicillium daleae</name>
    <dbReference type="NCBI Taxonomy" id="63821"/>
    <lineage>
        <taxon>Eukaryota</taxon>
        <taxon>Fungi</taxon>
        <taxon>Dikarya</taxon>
        <taxon>Ascomycota</taxon>
        <taxon>Pezizomycotina</taxon>
        <taxon>Eurotiomycetes</taxon>
        <taxon>Eurotiomycetidae</taxon>
        <taxon>Eurotiales</taxon>
        <taxon>Aspergillaceae</taxon>
        <taxon>Penicillium</taxon>
    </lineage>
</organism>